<feature type="transmembrane region" description="Helical" evidence="2">
    <location>
        <begin position="355"/>
        <end position="374"/>
    </location>
</feature>
<dbReference type="SMART" id="SM00567">
    <property type="entry name" value="EZ_HEAT"/>
    <property type="match status" value="3"/>
</dbReference>
<evidence type="ECO:0000256" key="2">
    <source>
        <dbReference type="SAM" id="Phobius"/>
    </source>
</evidence>
<dbReference type="GO" id="GO:0016020">
    <property type="term" value="C:membrane"/>
    <property type="evidence" value="ECO:0007669"/>
    <property type="project" value="InterPro"/>
</dbReference>
<feature type="transmembrane region" description="Helical" evidence="2">
    <location>
        <begin position="198"/>
        <end position="217"/>
    </location>
</feature>
<evidence type="ECO:0000313" key="5">
    <source>
        <dbReference type="Proteomes" id="UP000252355"/>
    </source>
</evidence>
<proteinExistence type="predicted"/>
<dbReference type="SUPFAM" id="SSF158472">
    <property type="entry name" value="HAMP domain-like"/>
    <property type="match status" value="1"/>
</dbReference>
<dbReference type="InterPro" id="IPR003660">
    <property type="entry name" value="HAMP_dom"/>
</dbReference>
<dbReference type="SUPFAM" id="SSF48371">
    <property type="entry name" value="ARM repeat"/>
    <property type="match status" value="1"/>
</dbReference>
<name>A0A367ZRS9_9BACT</name>
<dbReference type="PROSITE" id="PS50077">
    <property type="entry name" value="HEAT_REPEAT"/>
    <property type="match status" value="1"/>
</dbReference>
<dbReference type="PANTHER" id="PTHR12697">
    <property type="entry name" value="PBS LYASE HEAT-LIKE PROTEIN"/>
    <property type="match status" value="1"/>
</dbReference>
<dbReference type="PANTHER" id="PTHR12697:SF5">
    <property type="entry name" value="DEOXYHYPUSINE HYDROXYLASE"/>
    <property type="match status" value="1"/>
</dbReference>
<dbReference type="InterPro" id="IPR016024">
    <property type="entry name" value="ARM-type_fold"/>
</dbReference>
<keyword evidence="2" id="KW-0472">Membrane</keyword>
<keyword evidence="2" id="KW-1133">Transmembrane helix</keyword>
<dbReference type="Gene3D" id="1.25.10.10">
    <property type="entry name" value="Leucine-rich Repeat Variant"/>
    <property type="match status" value="1"/>
</dbReference>
<dbReference type="EMBL" id="QOQW01000004">
    <property type="protein sequence ID" value="RCK80844.1"/>
    <property type="molecule type" value="Genomic_DNA"/>
</dbReference>
<dbReference type="SMART" id="SM00304">
    <property type="entry name" value="HAMP"/>
    <property type="match status" value="1"/>
</dbReference>
<dbReference type="InterPro" id="IPR021133">
    <property type="entry name" value="HEAT_type_2"/>
</dbReference>
<dbReference type="AlphaFoldDB" id="A0A367ZRS9"/>
<dbReference type="PROSITE" id="PS50885">
    <property type="entry name" value="HAMP"/>
    <property type="match status" value="1"/>
</dbReference>
<sequence>MLFTAENRYLERVFLLVILLTLSSFAYYFTMADREEVQGRFANRREVIVKLLGRELHSLLKRRADLTPRLTNLLAEEGVAYALVQQPTGEVLAKAETPMLSVGALTEVESEALRTPYLAFFPLTDPSGTIPLVEAALPIVTETGRKLVLRVGFFAMAEEERLRAVRFRNVLLFSVLLLGLFTYWFIRRRHASDFQTTLMGGIGLVILLLFLVTRFALQHWYDTHWRQSFVQHGMSMAKVAALPAKRFLATGDDSDLRELQSLFELDDNYAFLSIAKDEQYLYHSDPSYKNTTFTPDANYAKSQNSPKPQVFPLPEGDLYEVLIPLMEGQHRLGTMRLGFRNALGAGPLSVIRNQLILIFLAGLSTALFLAYLLARRVAKDLAGFIKAMDQVTAGDLRQQVYIDRDDEFGQFAQAFNFMLMSLRERDLLGKGLQNYVSKSIVDKTLKALAAEEKNGEKVFAVAVFMYFHGLGDAMGRVSAPQLLAEVRDLYQAARQICPTGMSSTLQVTPVGILTVLSHANRHETLMSGIQTAQLLGQALARRPEISIAPKLTLHALEVVYGAIDDHGPQVAFLGETMLDFRSFGQVQDSDEIIFSQETYYLLKEVAQFDELEVSTADQGRVKGFIFRGFKPLDALTRIFSESSVWVKILILKVLRGATTPIPAETLIEWFKDPEWGVRYHVLDLLERMRPPGLLDFIIGVVQSETEPRVLSKAVSVLGKVGNESHIPILAERLRSSDRRVKANTIEALESIGGKKVYEFLNLLVDEQDNRVKANILIALGKYGDLRVFDLLTRMIKDPDKNIRASAAYALGKLGMAQGVEPLISALSDKDLGVRRQVVASLTALKADLEIDL</sequence>
<evidence type="ECO:0000313" key="4">
    <source>
        <dbReference type="EMBL" id="RCK80844.1"/>
    </source>
</evidence>
<organism evidence="4 5">
    <name type="scientific">Candidatus Ozemobacter sibiricus</name>
    <dbReference type="NCBI Taxonomy" id="2268124"/>
    <lineage>
        <taxon>Bacteria</taxon>
        <taxon>Candidatus Ozemobacteria</taxon>
        <taxon>Candidatus Ozemobacterales</taxon>
        <taxon>Candidatus Ozemobacteraceae</taxon>
        <taxon>Candidatus Ozemobacter</taxon>
    </lineage>
</organism>
<feature type="transmembrane region" description="Helical" evidence="2">
    <location>
        <begin position="12"/>
        <end position="30"/>
    </location>
</feature>
<gene>
    <name evidence="4" type="ORF">OZSIB_2732</name>
</gene>
<reference evidence="4 5" key="1">
    <citation type="submission" date="2018-05" db="EMBL/GenBank/DDBJ databases">
        <title>A metagenomic window into the 2 km-deep terrestrial subsurface aquifer revealed taxonomically and functionally diverse microbial community comprising novel uncultured bacterial lineages.</title>
        <authorList>
            <person name="Kadnikov V.V."/>
            <person name="Mardanov A.V."/>
            <person name="Beletsky A.V."/>
            <person name="Banks D."/>
            <person name="Pimenov N.V."/>
            <person name="Frank Y.A."/>
            <person name="Karnachuk O.V."/>
            <person name="Ravin N.V."/>
        </authorList>
    </citation>
    <scope>NUCLEOTIDE SEQUENCE [LARGE SCALE GENOMIC DNA]</scope>
    <source>
        <strain evidence="4">BY5</strain>
    </source>
</reference>
<dbReference type="Pfam" id="PF13646">
    <property type="entry name" value="HEAT_2"/>
    <property type="match status" value="2"/>
</dbReference>
<dbReference type="Gene3D" id="6.10.340.10">
    <property type="match status" value="1"/>
</dbReference>
<feature type="transmembrane region" description="Helical" evidence="2">
    <location>
        <begin position="170"/>
        <end position="186"/>
    </location>
</feature>
<dbReference type="Proteomes" id="UP000252355">
    <property type="component" value="Unassembled WGS sequence"/>
</dbReference>
<evidence type="ECO:0000256" key="1">
    <source>
        <dbReference type="ARBA" id="ARBA00045876"/>
    </source>
</evidence>
<dbReference type="Pfam" id="PF00672">
    <property type="entry name" value="HAMP"/>
    <property type="match status" value="1"/>
</dbReference>
<accession>A0A367ZRS9</accession>
<comment type="function">
    <text evidence="1">Catalyzes the hydroxylation of the N(6)-(4-aminobutyl)-L-lysine intermediate produced by deoxyhypusine synthase/DHPS on a critical lysine of the eukaryotic translation initiation factor 5A/eIF-5A. This is the second step of the post-translational modification of that lysine into an unusual amino acid residue named hypusine. Hypusination is unique to mature eIF-5A factor and is essential for its function.</text>
</comment>
<dbReference type="InterPro" id="IPR004155">
    <property type="entry name" value="PBS_lyase_HEAT"/>
</dbReference>
<protein>
    <recommendedName>
        <fullName evidence="3">HAMP domain-containing protein</fullName>
    </recommendedName>
</protein>
<dbReference type="InterPro" id="IPR011989">
    <property type="entry name" value="ARM-like"/>
</dbReference>
<keyword evidence="2" id="KW-0812">Transmembrane</keyword>
<evidence type="ECO:0000259" key="3">
    <source>
        <dbReference type="PROSITE" id="PS50885"/>
    </source>
</evidence>
<dbReference type="CDD" id="cd06225">
    <property type="entry name" value="HAMP"/>
    <property type="match status" value="1"/>
</dbReference>
<feature type="domain" description="HAMP" evidence="3">
    <location>
        <begin position="375"/>
        <end position="427"/>
    </location>
</feature>
<comment type="caution">
    <text evidence="4">The sequence shown here is derived from an EMBL/GenBank/DDBJ whole genome shotgun (WGS) entry which is preliminary data.</text>
</comment>
<dbReference type="GO" id="GO:0007165">
    <property type="term" value="P:signal transduction"/>
    <property type="evidence" value="ECO:0007669"/>
    <property type="project" value="InterPro"/>
</dbReference>
<dbReference type="GO" id="GO:0016491">
    <property type="term" value="F:oxidoreductase activity"/>
    <property type="evidence" value="ECO:0007669"/>
    <property type="project" value="TreeGrafter"/>
</dbReference>